<protein>
    <submittedName>
        <fullName evidence="1">Uncharacterized protein</fullName>
    </submittedName>
</protein>
<reference evidence="1" key="2">
    <citation type="journal article" date="2015" name="Data Brief">
        <title>Shoot transcriptome of the giant reed, Arundo donax.</title>
        <authorList>
            <person name="Barrero R.A."/>
            <person name="Guerrero F.D."/>
            <person name="Moolhuijzen P."/>
            <person name="Goolsby J.A."/>
            <person name="Tidwell J."/>
            <person name="Bellgard S.E."/>
            <person name="Bellgard M.I."/>
        </authorList>
    </citation>
    <scope>NUCLEOTIDE SEQUENCE</scope>
    <source>
        <tissue evidence="1">Shoot tissue taken approximately 20 cm above the soil surface</tissue>
    </source>
</reference>
<organism evidence="1">
    <name type="scientific">Arundo donax</name>
    <name type="common">Giant reed</name>
    <name type="synonym">Donax arundinaceus</name>
    <dbReference type="NCBI Taxonomy" id="35708"/>
    <lineage>
        <taxon>Eukaryota</taxon>
        <taxon>Viridiplantae</taxon>
        <taxon>Streptophyta</taxon>
        <taxon>Embryophyta</taxon>
        <taxon>Tracheophyta</taxon>
        <taxon>Spermatophyta</taxon>
        <taxon>Magnoliopsida</taxon>
        <taxon>Liliopsida</taxon>
        <taxon>Poales</taxon>
        <taxon>Poaceae</taxon>
        <taxon>PACMAD clade</taxon>
        <taxon>Arundinoideae</taxon>
        <taxon>Arundineae</taxon>
        <taxon>Arundo</taxon>
    </lineage>
</organism>
<evidence type="ECO:0000313" key="1">
    <source>
        <dbReference type="EMBL" id="JAD51019.1"/>
    </source>
</evidence>
<sequence length="18" mass="2230">MQYIFLTFKNHLFASLQK</sequence>
<accession>A0A0A9AH74</accession>
<dbReference type="AlphaFoldDB" id="A0A0A9AH74"/>
<reference evidence="1" key="1">
    <citation type="submission" date="2014-09" db="EMBL/GenBank/DDBJ databases">
        <authorList>
            <person name="Magalhaes I.L.F."/>
            <person name="Oliveira U."/>
            <person name="Santos F.R."/>
            <person name="Vidigal T.H.D.A."/>
            <person name="Brescovit A.D."/>
            <person name="Santos A.J."/>
        </authorList>
    </citation>
    <scope>NUCLEOTIDE SEQUENCE</scope>
    <source>
        <tissue evidence="1">Shoot tissue taken approximately 20 cm above the soil surface</tissue>
    </source>
</reference>
<proteinExistence type="predicted"/>
<name>A0A0A9AH74_ARUDO</name>
<dbReference type="EMBL" id="GBRH01246876">
    <property type="protein sequence ID" value="JAD51019.1"/>
    <property type="molecule type" value="Transcribed_RNA"/>
</dbReference>